<dbReference type="InterPro" id="IPR014751">
    <property type="entry name" value="XRCC4-like_C"/>
</dbReference>
<evidence type="ECO:0000256" key="13">
    <source>
        <dbReference type="ARBA" id="ARBA00023179"/>
    </source>
</evidence>
<dbReference type="PROSITE" id="PS51844">
    <property type="entry name" value="SH3_LIKE"/>
    <property type="match status" value="1"/>
</dbReference>
<dbReference type="PROSITE" id="PS50096">
    <property type="entry name" value="IQ"/>
    <property type="match status" value="1"/>
</dbReference>
<reference evidence="20" key="1">
    <citation type="submission" date="2025-08" db="UniProtKB">
        <authorList>
            <consortium name="Ensembl"/>
        </authorList>
    </citation>
    <scope>IDENTIFICATION</scope>
</reference>
<dbReference type="FunFam" id="2.30.30.360:FF:000001">
    <property type="entry name" value="Myosin heavy chain"/>
    <property type="match status" value="1"/>
</dbReference>
<dbReference type="InterPro" id="IPR008989">
    <property type="entry name" value="Myosin_S1_N"/>
</dbReference>
<dbReference type="GO" id="GO:0007605">
    <property type="term" value="P:sensory perception of sound"/>
    <property type="evidence" value="ECO:0007669"/>
    <property type="project" value="Ensembl"/>
</dbReference>
<feature type="region of interest" description="Actin-binding" evidence="15">
    <location>
        <begin position="648"/>
        <end position="670"/>
    </location>
</feature>
<evidence type="ECO:0000256" key="15">
    <source>
        <dbReference type="PROSITE-ProRule" id="PRU00782"/>
    </source>
</evidence>
<reference evidence="20" key="2">
    <citation type="submission" date="2025-09" db="UniProtKB">
        <authorList>
            <consortium name="Ensembl"/>
        </authorList>
    </citation>
    <scope>IDENTIFICATION</scope>
</reference>
<evidence type="ECO:0000256" key="11">
    <source>
        <dbReference type="ARBA" id="ARBA00023123"/>
    </source>
</evidence>
<dbReference type="InterPro" id="IPR000048">
    <property type="entry name" value="IQ_motif_EF-hand-BS"/>
</dbReference>
<dbReference type="FunFam" id="3.40.850.10:FF:000024">
    <property type="entry name" value="Myosin heavy chain, isoform J"/>
    <property type="match status" value="1"/>
</dbReference>
<dbReference type="GO" id="GO:0051015">
    <property type="term" value="F:actin filament binding"/>
    <property type="evidence" value="ECO:0007669"/>
    <property type="project" value="InterPro"/>
</dbReference>
<feature type="region of interest" description="Disordered" evidence="17">
    <location>
        <begin position="1104"/>
        <end position="1123"/>
    </location>
</feature>
<dbReference type="FunFam" id="1.20.5.340:FF:000004">
    <property type="entry name" value="Myosin heavy chain"/>
    <property type="match status" value="1"/>
</dbReference>
<feature type="domain" description="Myosin motor" evidence="18">
    <location>
        <begin position="86"/>
        <end position="771"/>
    </location>
</feature>
<keyword evidence="9" id="KW-0112">Calmodulin-binding</keyword>
<dbReference type="Gene3D" id="1.20.120.720">
    <property type="entry name" value="Myosin VI head, motor domain, U50 subdomain"/>
    <property type="match status" value="1"/>
</dbReference>
<dbReference type="Pfam" id="PF01576">
    <property type="entry name" value="Myosin_tail_1"/>
    <property type="match status" value="2"/>
</dbReference>
<evidence type="ECO:0000313" key="20">
    <source>
        <dbReference type="Ensembl" id="ENSCGRP00001002429.1"/>
    </source>
</evidence>
<dbReference type="FunFam" id="1.10.10.820:FF:000001">
    <property type="entry name" value="Myosin heavy chain"/>
    <property type="match status" value="1"/>
</dbReference>
<dbReference type="GO" id="GO:0006936">
    <property type="term" value="P:muscle contraction"/>
    <property type="evidence" value="ECO:0007669"/>
    <property type="project" value="TreeGrafter"/>
</dbReference>
<evidence type="ECO:0000259" key="19">
    <source>
        <dbReference type="PROSITE" id="PS51844"/>
    </source>
</evidence>
<dbReference type="FunFam" id="1.20.5.4820:FF:000001">
    <property type="entry name" value="Myosin heavy chain"/>
    <property type="match status" value="1"/>
</dbReference>
<dbReference type="FunFam" id="1.20.5.340:FF:000003">
    <property type="entry name" value="Myosin heavy chain"/>
    <property type="match status" value="1"/>
</dbReference>
<accession>A0A8C2LFK5</accession>
<dbReference type="GO" id="GO:0000146">
    <property type="term" value="F:microfilament motor activity"/>
    <property type="evidence" value="ECO:0007669"/>
    <property type="project" value="TreeGrafter"/>
</dbReference>
<name>A0A8C2LFK5_CRIGR</name>
<feature type="domain" description="Myosin N-terminal SH3-like" evidence="19">
    <location>
        <begin position="33"/>
        <end position="82"/>
    </location>
</feature>
<keyword evidence="8 15" id="KW-0067">ATP-binding</keyword>
<dbReference type="FunFam" id="1.20.58.530:FF:000001">
    <property type="entry name" value="Myosin heavy chain"/>
    <property type="match status" value="1"/>
</dbReference>
<feature type="binding site" evidence="15">
    <location>
        <begin position="179"/>
        <end position="186"/>
    </location>
    <ligand>
        <name>ATP</name>
        <dbReference type="ChEBI" id="CHEBI:30616"/>
    </ligand>
</feature>
<dbReference type="PANTHER" id="PTHR45615:SF2">
    <property type="entry name" value="MYOSIN-1"/>
    <property type="match status" value="1"/>
</dbReference>
<dbReference type="PANTHER" id="PTHR45615">
    <property type="entry name" value="MYOSIN HEAVY CHAIN, NON-MUSCLE"/>
    <property type="match status" value="1"/>
</dbReference>
<comment type="similarity">
    <text evidence="2 15">Belongs to the TRAFAC class myosin-kinesin ATPase superfamily. Myosin family.</text>
</comment>
<organism evidence="20 21">
    <name type="scientific">Cricetulus griseus</name>
    <name type="common">Chinese hamster</name>
    <name type="synonym">Cricetulus barabensis griseus</name>
    <dbReference type="NCBI Taxonomy" id="10029"/>
    <lineage>
        <taxon>Eukaryota</taxon>
        <taxon>Metazoa</taxon>
        <taxon>Chordata</taxon>
        <taxon>Craniata</taxon>
        <taxon>Vertebrata</taxon>
        <taxon>Euteleostomi</taxon>
        <taxon>Mammalia</taxon>
        <taxon>Eutheria</taxon>
        <taxon>Euarchontoglires</taxon>
        <taxon>Glires</taxon>
        <taxon>Rodentia</taxon>
        <taxon>Myomorpha</taxon>
        <taxon>Muroidea</taxon>
        <taxon>Cricetidae</taxon>
        <taxon>Cricetinae</taxon>
        <taxon>Cricetulus</taxon>
    </lineage>
</organism>
<comment type="subcellular location">
    <subcellularLocation>
        <location evidence="1">Cytoplasm</location>
        <location evidence="1">Myofibril</location>
    </subcellularLocation>
</comment>
<dbReference type="SUPFAM" id="SSF52540">
    <property type="entry name" value="P-loop containing nucleoside triphosphate hydrolases"/>
    <property type="match status" value="1"/>
</dbReference>
<dbReference type="Proteomes" id="UP000694386">
    <property type="component" value="Unplaced"/>
</dbReference>
<dbReference type="FunFam" id="1.20.5.340:FF:000013">
    <property type="entry name" value="Myosin heavy chain"/>
    <property type="match status" value="1"/>
</dbReference>
<dbReference type="Gene3D" id="3.40.850.10">
    <property type="entry name" value="Kinesin motor domain"/>
    <property type="match status" value="1"/>
</dbReference>
<evidence type="ECO:0000256" key="3">
    <source>
        <dbReference type="ARBA" id="ARBA00022433"/>
    </source>
</evidence>
<dbReference type="InterPro" id="IPR027417">
    <property type="entry name" value="P-loop_NTPase"/>
</dbReference>
<keyword evidence="7 15" id="KW-0547">Nucleotide-binding</keyword>
<evidence type="ECO:0000256" key="4">
    <source>
        <dbReference type="ARBA" id="ARBA00022481"/>
    </source>
</evidence>
<keyword evidence="6" id="KW-0597">Phosphoprotein</keyword>
<protein>
    <submittedName>
        <fullName evidence="20">Myosin, heavy polypeptide 1, skeletal muscle, adult</fullName>
    </submittedName>
</protein>
<dbReference type="FunFam" id="1.20.5.370:FF:000003">
    <property type="entry name" value="Myosin heavy chain"/>
    <property type="match status" value="1"/>
</dbReference>
<dbReference type="FunFam" id="1.20.5.340:FF:000006">
    <property type="entry name" value="Myosin heavy chain"/>
    <property type="match status" value="1"/>
</dbReference>
<feature type="region of interest" description="Disordered" evidence="17">
    <location>
        <begin position="1076"/>
        <end position="1098"/>
    </location>
</feature>
<dbReference type="SUPFAM" id="SSF90257">
    <property type="entry name" value="Myosin rod fragments"/>
    <property type="match status" value="5"/>
</dbReference>
<dbReference type="Gene3D" id="2.30.30.360">
    <property type="entry name" value="Myosin S1 fragment, N-terminal"/>
    <property type="match status" value="1"/>
</dbReference>
<dbReference type="GO" id="GO:0005516">
    <property type="term" value="F:calmodulin binding"/>
    <property type="evidence" value="ECO:0007669"/>
    <property type="project" value="UniProtKB-KW"/>
</dbReference>
<dbReference type="InterPro" id="IPR002928">
    <property type="entry name" value="Myosin_tail"/>
</dbReference>
<evidence type="ECO:0000313" key="21">
    <source>
        <dbReference type="Proteomes" id="UP000694386"/>
    </source>
</evidence>
<dbReference type="FunFam" id="1.20.5.370:FF:000001">
    <property type="entry name" value="Myosin heavy chain"/>
    <property type="match status" value="1"/>
</dbReference>
<evidence type="ECO:0000256" key="9">
    <source>
        <dbReference type="ARBA" id="ARBA00022860"/>
    </source>
</evidence>
<dbReference type="InterPro" id="IPR036961">
    <property type="entry name" value="Kinesin_motor_dom_sf"/>
</dbReference>
<evidence type="ECO:0000256" key="17">
    <source>
        <dbReference type="SAM" id="MobiDB-lite"/>
    </source>
</evidence>
<dbReference type="GO" id="GO:0032982">
    <property type="term" value="C:myosin filament"/>
    <property type="evidence" value="ECO:0007669"/>
    <property type="project" value="UniProtKB-KW"/>
</dbReference>
<dbReference type="CDD" id="cd01377">
    <property type="entry name" value="MYSc_class_II"/>
    <property type="match status" value="1"/>
</dbReference>
<dbReference type="PRINTS" id="PR00193">
    <property type="entry name" value="MYOSINHEAVY"/>
</dbReference>
<dbReference type="GO" id="GO:0014704">
    <property type="term" value="C:intercalated disc"/>
    <property type="evidence" value="ECO:0007669"/>
    <property type="project" value="Ensembl"/>
</dbReference>
<dbReference type="Gene3D" id="6.10.250.2420">
    <property type="match status" value="1"/>
</dbReference>
<dbReference type="GO" id="GO:0005859">
    <property type="term" value="C:muscle myosin complex"/>
    <property type="evidence" value="ECO:0007669"/>
    <property type="project" value="Ensembl"/>
</dbReference>
<dbReference type="FunFam" id="1.20.5.370:FF:000002">
    <property type="entry name" value="Myosin heavy chain"/>
    <property type="match status" value="1"/>
</dbReference>
<dbReference type="Gene3D" id="1.20.5.4820">
    <property type="match status" value="1"/>
</dbReference>
<proteinExistence type="inferred from homology"/>
<dbReference type="Gene3D" id="1.20.5.340">
    <property type="match status" value="4"/>
</dbReference>
<keyword evidence="5" id="KW-0963">Cytoplasm</keyword>
<evidence type="ECO:0000256" key="5">
    <source>
        <dbReference type="ARBA" id="ARBA00022490"/>
    </source>
</evidence>
<dbReference type="GO" id="GO:0031672">
    <property type="term" value="C:A band"/>
    <property type="evidence" value="ECO:0007669"/>
    <property type="project" value="Ensembl"/>
</dbReference>
<evidence type="ECO:0000259" key="18">
    <source>
        <dbReference type="PROSITE" id="PS51456"/>
    </source>
</evidence>
<feature type="coiled-coil region" evidence="16">
    <location>
        <begin position="1488"/>
        <end position="1860"/>
    </location>
</feature>
<dbReference type="GO" id="GO:0036464">
    <property type="term" value="C:cytoplasmic ribonucleoprotein granule"/>
    <property type="evidence" value="ECO:0007669"/>
    <property type="project" value="Ensembl"/>
</dbReference>
<dbReference type="Gene3D" id="1.10.10.820">
    <property type="match status" value="1"/>
</dbReference>
<dbReference type="SMART" id="SM00242">
    <property type="entry name" value="MYSc"/>
    <property type="match status" value="1"/>
</dbReference>
<dbReference type="SMART" id="SM00015">
    <property type="entry name" value="IQ"/>
    <property type="match status" value="1"/>
</dbReference>
<dbReference type="Gene3D" id="1.20.58.530">
    <property type="match status" value="1"/>
</dbReference>
<dbReference type="Pfam" id="PF02736">
    <property type="entry name" value="Myosin_N"/>
    <property type="match status" value="1"/>
</dbReference>
<keyword evidence="10 16" id="KW-0175">Coiled coil</keyword>
<dbReference type="PROSITE" id="PS51456">
    <property type="entry name" value="MYOSIN_MOTOR"/>
    <property type="match status" value="1"/>
</dbReference>
<evidence type="ECO:0000256" key="1">
    <source>
        <dbReference type="ARBA" id="ARBA00004657"/>
    </source>
</evidence>
<dbReference type="InterPro" id="IPR001609">
    <property type="entry name" value="Myosin_head_motor_dom-like"/>
</dbReference>
<sequence>MSSDAEMAVFGEAAPYLRKSEKERIEAQNKPFDAKSSVFVVDAKESFVKATVQSREGGKVTAKTEGGATVTVKDDQVFPMNPPKYDKIEDMAMMTHLHEPAVLYNLKERYAAWMIYTYSGLFCVTVNPYKWLPVYNAEVVAAYRGKKRQEAPPHIFSISDNAYQFMLTDRENQSILITGESGAGKTVNTKRVIQYFATIAVTGEKKKEEAPSGKMQGTLEDQIISANPLLEAFGNAKTVRNDNSSRFGKFIRIHFGTTGKLASADIETYLLEKSRVTFQLKAERSYHIFYQIMSNKKPDLIEMLLITTNPYDYAFVSQGEITVPSIDDQEELMATDSAIDILGFTSDERVSIYKLTGAVMHYGNMKFKQKQREEQAEPDGQTVQQVNAYIVNVNTSLTMPRRTTLSLKVYNSVGALAKAVYEKMFLWMVTRINQQLDTKQPRQYFIGVLDIAGFEIFDFNSLEQLCINFTNEKLQQFFNHHMFVLEQEEYKKEGIEWEFIDFGMDLAACIELIEKPMGIFSILEEECMFPKATDTSFKNKLYEQHLGKSNNFQKPKPAKGKAEAHFSLVHYAGTVDYNIAGWLDKNKDPLNETVVGLYQKSSMKTLAYLFSGAAAAAEAESGGGGGKKGAKKKGSSFQTVSALFRENLNKLMTNLRSTHPHFVRCIIPNETKTPGAMEHELVLHQLRCNGVLEGIRICRKGFPSRILYADFKQRYKVLNASAIPEGQFIDSKKASEKLLGSIDIDHTQYKFGHTKVFFKAGLLGLLEEMRDDKLAQLITRTQAMCRGYLARVEYQKMVERKSIFCIQYNVRAFMNVKHWPWMKLYFKIKPLLKSAETEKEMANMKEEFEKAKENLAKAEAKRKELEEKMVALMQEKNDLQLQVQSEADSLADAEERCDQLIKTKIQLEAKIKEVTERAEDEEEINAELTAKKRKLEDECSELKKDIDDLELTLAKVEKEKHATENKVKNLTEEMAGLDETIQTLDDLQLEGSLEQEKKIRMDLERAKRKLEGDLKLAQESTMDVENDKQQLDEKLKKKEFEMSNLQSKIEDEQALGMQLQKKIKELQARIEELEEEIEAERASRAKAEKQRSDLSRELEEISERLEEAGGATSAQIEMNKKREAEFQKMRRDLEEATLQHEATAATLRKKHADSVAELGEQIDNLQRVKQKLEKEKSEMKMEIDDLASNMEVISKSKGNLEKMCRTLEDQVSELKTKEEEQQRLINELTAQRGRLQTESGEYSRQLDEKDSLVSQLSRGKQAFTQQIEELKRQLEEEIKAKSALAHALQSSRHDCDLLREQYEEEQEAKAELQRAMSKANSEVAQWRTKYETDAIQRTEELEEAKKKLAQRLQDAEEHVEAVNAKCASLEKTKQRLQNEVEDLMIDVERTNAACAALDKKQRNFDKILAEWKQKYEETHAELEASQKESRSLSTELFKIKNAYEESLDQLETLKRENKNLQQGGKRIHEALHTSILLIFPLVVLKASLEHEEGKILRIQLELNQVKSEIDRKIAEKDEEIDQLKRNHIRVVESMQSTLDAEIRSRNDAIRIKKKMEGDLNEMEIQLNHSNRMAAEALRNYRNTQGILKDTQLHLDDALRGQEDLKEQLAMVERRANLLQAEIEELRATLEQTERSRKIAEQELLDASERVQLLHTQNTSLINTKKKLETDISQIQGEMEDIVQEARNAEEKAKKAITDAAMMAEELKKEQDTSAHLERMKKNLEQTVKDLQHRLDEAEQLALKGGKKQIQKLEARVRELEGEVENEQKRNVEAIKGLRKHERRVKELTYQTEEDRKNVLRLQDLVDKLQSKVKAYKRQAEEAEEQSNVNLAKFRKIQHELEEAEERADIAESQVNKLRVKSREVHTKIISEE</sequence>
<evidence type="ECO:0000256" key="14">
    <source>
        <dbReference type="ARBA" id="ARBA00023203"/>
    </source>
</evidence>
<keyword evidence="12 15" id="KW-0505">Motor protein</keyword>
<evidence type="ECO:0000256" key="16">
    <source>
        <dbReference type="SAM" id="Coils"/>
    </source>
</evidence>
<evidence type="ECO:0000256" key="12">
    <source>
        <dbReference type="ARBA" id="ARBA00023175"/>
    </source>
</evidence>
<keyword evidence="3" id="KW-0787">Thick filament</keyword>
<dbReference type="InterPro" id="IPR004009">
    <property type="entry name" value="SH3_Myosin"/>
</dbReference>
<keyword evidence="13" id="KW-0514">Muscle protein</keyword>
<feature type="compositionally biased region" description="Basic and acidic residues" evidence="17">
    <location>
        <begin position="1079"/>
        <end position="1098"/>
    </location>
</feature>
<dbReference type="Ensembl" id="ENSCGRT00001003198.1">
    <property type="protein sequence ID" value="ENSCGRP00001002429.1"/>
    <property type="gene ID" value="ENSCGRG00001002581.1"/>
</dbReference>
<dbReference type="FunFam" id="1.20.5.370:FF:000006">
    <property type="entry name" value="Myosin heavy chain"/>
    <property type="match status" value="1"/>
</dbReference>
<dbReference type="Gene3D" id="1.20.5.370">
    <property type="match status" value="4"/>
</dbReference>
<evidence type="ECO:0000256" key="8">
    <source>
        <dbReference type="ARBA" id="ARBA00022840"/>
    </source>
</evidence>
<dbReference type="Pfam" id="PF00063">
    <property type="entry name" value="Myosin_head"/>
    <property type="match status" value="1"/>
</dbReference>
<evidence type="ECO:0000256" key="6">
    <source>
        <dbReference type="ARBA" id="ARBA00022553"/>
    </source>
</evidence>
<evidence type="ECO:0000256" key="2">
    <source>
        <dbReference type="ARBA" id="ARBA00008314"/>
    </source>
</evidence>
<evidence type="ECO:0000256" key="7">
    <source>
        <dbReference type="ARBA" id="ARBA00022741"/>
    </source>
</evidence>
<keyword evidence="11 15" id="KW-0518">Myosin</keyword>
<keyword evidence="4" id="KW-0488">Methylation</keyword>
<evidence type="ECO:0000256" key="10">
    <source>
        <dbReference type="ARBA" id="ARBA00023054"/>
    </source>
</evidence>
<dbReference type="GO" id="GO:0005524">
    <property type="term" value="F:ATP binding"/>
    <property type="evidence" value="ECO:0007669"/>
    <property type="project" value="UniProtKB-UniRule"/>
</dbReference>
<keyword evidence="14 15" id="KW-0009">Actin-binding</keyword>